<sequence>MVSSFSIKNPTANCSEIFKVYMSTHSTWEGFTGMVDCSKNWEPENGDMELLKDWVDKQPHLPNDIPG</sequence>
<proteinExistence type="predicted"/>
<dbReference type="AlphaFoldDB" id="A0A8S9WXH8"/>
<comment type="caution">
    <text evidence="1">The sequence shown here is derived from an EMBL/GenBank/DDBJ whole genome shotgun (WGS) entry which is preliminary data.</text>
</comment>
<accession>A0A8S9WXH8</accession>
<protein>
    <submittedName>
        <fullName evidence="1">Uncharacterized protein</fullName>
    </submittedName>
</protein>
<dbReference type="Proteomes" id="UP000466442">
    <property type="component" value="Unassembled WGS sequence"/>
</dbReference>
<dbReference type="EMBL" id="WIXP02000013">
    <property type="protein sequence ID" value="KAF6201452.1"/>
    <property type="molecule type" value="Genomic_DNA"/>
</dbReference>
<gene>
    <name evidence="1" type="ORF">GE061_005901</name>
</gene>
<evidence type="ECO:0000313" key="2">
    <source>
        <dbReference type="Proteomes" id="UP000466442"/>
    </source>
</evidence>
<name>A0A8S9WXH8_APOLU</name>
<keyword evidence="2" id="KW-1185">Reference proteome</keyword>
<reference evidence="1" key="1">
    <citation type="journal article" date="2021" name="Mol. Ecol. Resour.">
        <title>Apolygus lucorum genome provides insights into omnivorousness and mesophyll feeding.</title>
        <authorList>
            <person name="Liu Y."/>
            <person name="Liu H."/>
            <person name="Wang H."/>
            <person name="Huang T."/>
            <person name="Liu B."/>
            <person name="Yang B."/>
            <person name="Yin L."/>
            <person name="Li B."/>
            <person name="Zhang Y."/>
            <person name="Zhang S."/>
            <person name="Jiang F."/>
            <person name="Zhang X."/>
            <person name="Ren Y."/>
            <person name="Wang B."/>
            <person name="Wang S."/>
            <person name="Lu Y."/>
            <person name="Wu K."/>
            <person name="Fan W."/>
            <person name="Wang G."/>
        </authorList>
    </citation>
    <scope>NUCLEOTIDE SEQUENCE</scope>
    <source>
        <strain evidence="1">12Hb</strain>
    </source>
</reference>
<organism evidence="1 2">
    <name type="scientific">Apolygus lucorum</name>
    <name type="common">Small green plant bug</name>
    <name type="synonym">Lygocoris lucorum</name>
    <dbReference type="NCBI Taxonomy" id="248454"/>
    <lineage>
        <taxon>Eukaryota</taxon>
        <taxon>Metazoa</taxon>
        <taxon>Ecdysozoa</taxon>
        <taxon>Arthropoda</taxon>
        <taxon>Hexapoda</taxon>
        <taxon>Insecta</taxon>
        <taxon>Pterygota</taxon>
        <taxon>Neoptera</taxon>
        <taxon>Paraneoptera</taxon>
        <taxon>Hemiptera</taxon>
        <taxon>Heteroptera</taxon>
        <taxon>Panheteroptera</taxon>
        <taxon>Cimicomorpha</taxon>
        <taxon>Miridae</taxon>
        <taxon>Mirini</taxon>
        <taxon>Apolygus</taxon>
    </lineage>
</organism>
<evidence type="ECO:0000313" key="1">
    <source>
        <dbReference type="EMBL" id="KAF6201452.1"/>
    </source>
</evidence>